<proteinExistence type="predicted"/>
<feature type="compositionally biased region" description="Basic and acidic residues" evidence="1">
    <location>
        <begin position="32"/>
        <end position="63"/>
    </location>
</feature>
<feature type="region of interest" description="Disordered" evidence="1">
    <location>
        <begin position="29"/>
        <end position="63"/>
    </location>
</feature>
<dbReference type="Proteomes" id="UP000023152">
    <property type="component" value="Unassembled WGS sequence"/>
</dbReference>
<protein>
    <submittedName>
        <fullName evidence="2">Uncharacterized protein</fullName>
    </submittedName>
</protein>
<keyword evidence="3" id="KW-1185">Reference proteome</keyword>
<evidence type="ECO:0000313" key="2">
    <source>
        <dbReference type="EMBL" id="ETO18767.1"/>
    </source>
</evidence>
<name>X6N0C3_RETFI</name>
<sequence>MSFDRFQFWKSGKVLAKAARNLELQASLNMREAQERQEKESKESKEEEKEEGKVAKQKKAKEVQKKKASVIRKGLVILVGMWRCESEEHKEEITKDVKWLKKMWKESYGYDVKSNLANGSNNSDNNNNDDDGDDDDEPLASTMQLTMSELNALISKQCLQLQQQQQQYDGLILIWSTLTAKDVI</sequence>
<accession>X6N0C3</accession>
<feature type="region of interest" description="Disordered" evidence="1">
    <location>
        <begin position="114"/>
        <end position="139"/>
    </location>
</feature>
<feature type="non-terminal residue" evidence="2">
    <location>
        <position position="184"/>
    </location>
</feature>
<dbReference type="EMBL" id="ASPP01014422">
    <property type="protein sequence ID" value="ETO18767.1"/>
    <property type="molecule type" value="Genomic_DNA"/>
</dbReference>
<gene>
    <name evidence="2" type="ORF">RFI_18487</name>
</gene>
<dbReference type="AlphaFoldDB" id="X6N0C3"/>
<evidence type="ECO:0000313" key="3">
    <source>
        <dbReference type="Proteomes" id="UP000023152"/>
    </source>
</evidence>
<reference evidence="2 3" key="1">
    <citation type="journal article" date="2013" name="Curr. Biol.">
        <title>The Genome of the Foraminiferan Reticulomyxa filosa.</title>
        <authorList>
            <person name="Glockner G."/>
            <person name="Hulsmann N."/>
            <person name="Schleicher M."/>
            <person name="Noegel A.A."/>
            <person name="Eichinger L."/>
            <person name="Gallinger C."/>
            <person name="Pawlowski J."/>
            <person name="Sierra R."/>
            <person name="Euteneuer U."/>
            <person name="Pillet L."/>
            <person name="Moustafa A."/>
            <person name="Platzer M."/>
            <person name="Groth M."/>
            <person name="Szafranski K."/>
            <person name="Schliwa M."/>
        </authorList>
    </citation>
    <scope>NUCLEOTIDE SEQUENCE [LARGE SCALE GENOMIC DNA]</scope>
</reference>
<feature type="compositionally biased region" description="Acidic residues" evidence="1">
    <location>
        <begin position="127"/>
        <end position="138"/>
    </location>
</feature>
<evidence type="ECO:0000256" key="1">
    <source>
        <dbReference type="SAM" id="MobiDB-lite"/>
    </source>
</evidence>
<comment type="caution">
    <text evidence="2">The sequence shown here is derived from an EMBL/GenBank/DDBJ whole genome shotgun (WGS) entry which is preliminary data.</text>
</comment>
<organism evidence="2 3">
    <name type="scientific">Reticulomyxa filosa</name>
    <dbReference type="NCBI Taxonomy" id="46433"/>
    <lineage>
        <taxon>Eukaryota</taxon>
        <taxon>Sar</taxon>
        <taxon>Rhizaria</taxon>
        <taxon>Retaria</taxon>
        <taxon>Foraminifera</taxon>
        <taxon>Monothalamids</taxon>
        <taxon>Reticulomyxidae</taxon>
        <taxon>Reticulomyxa</taxon>
    </lineage>
</organism>